<dbReference type="RefSeq" id="WP_341835396.1">
    <property type="nucleotide sequence ID" value="NZ_CP149822.1"/>
</dbReference>
<name>A0ABZ2YL40_9BACT</name>
<dbReference type="EMBL" id="CP149822">
    <property type="protein sequence ID" value="WZN40479.1"/>
    <property type="molecule type" value="Genomic_DNA"/>
</dbReference>
<organism evidence="7 8">
    <name type="scientific">Chitinophaga pollutisoli</name>
    <dbReference type="NCBI Taxonomy" id="3133966"/>
    <lineage>
        <taxon>Bacteria</taxon>
        <taxon>Pseudomonadati</taxon>
        <taxon>Bacteroidota</taxon>
        <taxon>Chitinophagia</taxon>
        <taxon>Chitinophagales</taxon>
        <taxon>Chitinophagaceae</taxon>
        <taxon>Chitinophaga</taxon>
    </lineage>
</organism>
<gene>
    <name evidence="7" type="ORF">WJU16_21170</name>
</gene>
<comment type="similarity">
    <text evidence="1">Belongs to the peptidase S46 family.</text>
</comment>
<keyword evidence="8" id="KW-1185">Reference proteome</keyword>
<evidence type="ECO:0000256" key="5">
    <source>
        <dbReference type="ARBA" id="ARBA00022801"/>
    </source>
</evidence>
<evidence type="ECO:0000256" key="6">
    <source>
        <dbReference type="ARBA" id="ARBA00022825"/>
    </source>
</evidence>
<proteinExistence type="inferred from homology"/>
<evidence type="ECO:0000256" key="1">
    <source>
        <dbReference type="ARBA" id="ARBA00010491"/>
    </source>
</evidence>
<dbReference type="SUPFAM" id="SSF50494">
    <property type="entry name" value="Trypsin-like serine proteases"/>
    <property type="match status" value="1"/>
</dbReference>
<protein>
    <submittedName>
        <fullName evidence="7">S46 family peptidase</fullName>
    </submittedName>
</protein>
<keyword evidence="6" id="KW-0720">Serine protease</keyword>
<dbReference type="PANTHER" id="PTHR38469">
    <property type="entry name" value="PERIPLASMIC PEPTIDASE SUBFAMILY S1B"/>
    <property type="match status" value="1"/>
</dbReference>
<sequence>MRQSIKLYLLLGAFIAIRLSASATEGMWLPHLLGSLNEKEMKGMGLKINASDIYNVNKGSLKDAIVSFGGFCTGEIISSKGLLLTNHHCGYDAIQKHSSLQNNYLDNGFWARTQREELPNPGLTATFIVRIEDVTKQALAGVNPGAGERERQSAIDKNLSAIKSGANKASWQDVLIKPFFESNQYFLFVTETYKDVRLVGAPPSSIGKFGADTDNLDVAPAYRRLLHVPGICGERQ</sequence>
<keyword evidence="3" id="KW-0645">Protease</keyword>
<evidence type="ECO:0000256" key="3">
    <source>
        <dbReference type="ARBA" id="ARBA00022670"/>
    </source>
</evidence>
<keyword evidence="5" id="KW-0378">Hydrolase</keyword>
<dbReference type="Pfam" id="PF10459">
    <property type="entry name" value="Peptidase_S46"/>
    <property type="match status" value="1"/>
</dbReference>
<dbReference type="InterPro" id="IPR019500">
    <property type="entry name" value="Pep_S46"/>
</dbReference>
<dbReference type="Proteomes" id="UP001485459">
    <property type="component" value="Chromosome"/>
</dbReference>
<evidence type="ECO:0000256" key="2">
    <source>
        <dbReference type="ARBA" id="ARBA00022438"/>
    </source>
</evidence>
<dbReference type="InterPro" id="IPR009003">
    <property type="entry name" value="Peptidase_S1_PA"/>
</dbReference>
<evidence type="ECO:0000313" key="8">
    <source>
        <dbReference type="Proteomes" id="UP001485459"/>
    </source>
</evidence>
<evidence type="ECO:0000313" key="7">
    <source>
        <dbReference type="EMBL" id="WZN40479.1"/>
    </source>
</evidence>
<reference evidence="8" key="1">
    <citation type="submission" date="2024-03" db="EMBL/GenBank/DDBJ databases">
        <title>Chitinophaga horti sp. nov., isolated from garden soil.</title>
        <authorList>
            <person name="Lee D.S."/>
            <person name="Han D.M."/>
            <person name="Baek J.H."/>
            <person name="Choi D.G."/>
            <person name="Jeon J.H."/>
            <person name="Jeon C.O."/>
        </authorList>
    </citation>
    <scope>NUCLEOTIDE SEQUENCE [LARGE SCALE GENOMIC DNA]</scope>
    <source>
        <strain evidence="8">GPA1</strain>
    </source>
</reference>
<keyword evidence="4" id="KW-0732">Signal</keyword>
<keyword evidence="2" id="KW-0031">Aminopeptidase</keyword>
<dbReference type="PANTHER" id="PTHR38469:SF1">
    <property type="entry name" value="PERIPLASMIC PEPTIDASE SUBFAMILY S1B"/>
    <property type="match status" value="1"/>
</dbReference>
<accession>A0ABZ2YL40</accession>
<evidence type="ECO:0000256" key="4">
    <source>
        <dbReference type="ARBA" id="ARBA00022729"/>
    </source>
</evidence>